<reference evidence="6 7" key="1">
    <citation type="journal article" date="2019" name="Sci. Rep.">
        <title>Comparative genomics of chytrid fungi reveal insights into the obligate biotrophic and pathogenic lifestyle of Synchytrium endobioticum.</title>
        <authorList>
            <person name="van de Vossenberg B.T.L.H."/>
            <person name="Warris S."/>
            <person name="Nguyen H.D.T."/>
            <person name="van Gent-Pelzer M.P.E."/>
            <person name="Joly D.L."/>
            <person name="van de Geest H.C."/>
            <person name="Bonants P.J.M."/>
            <person name="Smith D.S."/>
            <person name="Levesque C.A."/>
            <person name="van der Lee T.A.J."/>
        </authorList>
    </citation>
    <scope>NUCLEOTIDE SEQUENCE [LARGE SCALE GENOMIC DNA]</scope>
    <source>
        <strain evidence="6 7">CBS 809.83</strain>
    </source>
</reference>
<dbReference type="InterPro" id="IPR020472">
    <property type="entry name" value="WD40_PAC1"/>
</dbReference>
<feature type="compositionally biased region" description="Low complexity" evidence="4">
    <location>
        <begin position="314"/>
        <end position="338"/>
    </location>
</feature>
<dbReference type="AlphaFoldDB" id="A0A507EBM5"/>
<evidence type="ECO:0000256" key="3">
    <source>
        <dbReference type="PROSITE-ProRule" id="PRU00221"/>
    </source>
</evidence>
<evidence type="ECO:0000313" key="6">
    <source>
        <dbReference type="EMBL" id="TPX60598.1"/>
    </source>
</evidence>
<evidence type="ECO:0000256" key="4">
    <source>
        <dbReference type="SAM" id="MobiDB-lite"/>
    </source>
</evidence>
<dbReference type="InterPro" id="IPR036322">
    <property type="entry name" value="WD40_repeat_dom_sf"/>
</dbReference>
<dbReference type="InterPro" id="IPR019775">
    <property type="entry name" value="WD40_repeat_CS"/>
</dbReference>
<feature type="region of interest" description="Disordered" evidence="4">
    <location>
        <begin position="304"/>
        <end position="338"/>
    </location>
</feature>
<feature type="compositionally biased region" description="Acidic residues" evidence="4">
    <location>
        <begin position="304"/>
        <end position="313"/>
    </location>
</feature>
<name>A0A507EBM5_9FUNG</name>
<protein>
    <recommendedName>
        <fullName evidence="5">F-box domain-containing protein</fullName>
    </recommendedName>
</protein>
<dbReference type="Pfam" id="PF12937">
    <property type="entry name" value="F-box-like"/>
    <property type="match status" value="1"/>
</dbReference>
<dbReference type="InterPro" id="IPR036047">
    <property type="entry name" value="F-box-like_dom_sf"/>
</dbReference>
<dbReference type="PROSITE" id="PS50082">
    <property type="entry name" value="WD_REPEATS_2"/>
    <property type="match status" value="3"/>
</dbReference>
<dbReference type="SUPFAM" id="SSF50978">
    <property type="entry name" value="WD40 repeat-like"/>
    <property type="match status" value="1"/>
</dbReference>
<feature type="repeat" description="WD" evidence="3">
    <location>
        <begin position="599"/>
        <end position="638"/>
    </location>
</feature>
<keyword evidence="7" id="KW-1185">Reference proteome</keyword>
<dbReference type="PANTHER" id="PTHR44489:SF11">
    <property type="entry name" value="WD REPEAT DOMAIN 86"/>
    <property type="match status" value="1"/>
</dbReference>
<keyword evidence="1 3" id="KW-0853">WD repeat</keyword>
<feature type="region of interest" description="Disordered" evidence="4">
    <location>
        <begin position="685"/>
        <end position="718"/>
    </location>
</feature>
<feature type="region of interest" description="Disordered" evidence="4">
    <location>
        <begin position="363"/>
        <end position="448"/>
    </location>
</feature>
<accession>A0A507EBM5</accession>
<dbReference type="PANTHER" id="PTHR44489">
    <property type="match status" value="1"/>
</dbReference>
<dbReference type="SMART" id="SM00320">
    <property type="entry name" value="WD40"/>
    <property type="match status" value="6"/>
</dbReference>
<feature type="compositionally biased region" description="Basic and acidic residues" evidence="4">
    <location>
        <begin position="685"/>
        <end position="695"/>
    </location>
</feature>
<dbReference type="STRING" id="109895.A0A507EBM5"/>
<evidence type="ECO:0000259" key="5">
    <source>
        <dbReference type="PROSITE" id="PS50181"/>
    </source>
</evidence>
<dbReference type="InterPro" id="IPR001810">
    <property type="entry name" value="F-box_dom"/>
</dbReference>
<dbReference type="PROSITE" id="PS00678">
    <property type="entry name" value="WD_REPEATS_1"/>
    <property type="match status" value="1"/>
</dbReference>
<keyword evidence="2" id="KW-0677">Repeat</keyword>
<feature type="compositionally biased region" description="Polar residues" evidence="4">
    <location>
        <begin position="494"/>
        <end position="505"/>
    </location>
</feature>
<evidence type="ECO:0000313" key="7">
    <source>
        <dbReference type="Proteomes" id="UP000318582"/>
    </source>
</evidence>
<dbReference type="Pfam" id="PF00400">
    <property type="entry name" value="WD40"/>
    <property type="match status" value="3"/>
</dbReference>
<feature type="compositionally biased region" description="Low complexity" evidence="4">
    <location>
        <begin position="433"/>
        <end position="448"/>
    </location>
</feature>
<organism evidence="6 7">
    <name type="scientific">Powellomyces hirtus</name>
    <dbReference type="NCBI Taxonomy" id="109895"/>
    <lineage>
        <taxon>Eukaryota</taxon>
        <taxon>Fungi</taxon>
        <taxon>Fungi incertae sedis</taxon>
        <taxon>Chytridiomycota</taxon>
        <taxon>Chytridiomycota incertae sedis</taxon>
        <taxon>Chytridiomycetes</taxon>
        <taxon>Spizellomycetales</taxon>
        <taxon>Powellomycetaceae</taxon>
        <taxon>Powellomyces</taxon>
    </lineage>
</organism>
<dbReference type="InterPro" id="IPR015943">
    <property type="entry name" value="WD40/YVTN_repeat-like_dom_sf"/>
</dbReference>
<dbReference type="PROSITE" id="PS50294">
    <property type="entry name" value="WD_REPEATS_REGION"/>
    <property type="match status" value="2"/>
</dbReference>
<dbReference type="PROSITE" id="PS50181">
    <property type="entry name" value="FBOX"/>
    <property type="match status" value="1"/>
</dbReference>
<feature type="domain" description="F-box" evidence="5">
    <location>
        <begin position="66"/>
        <end position="112"/>
    </location>
</feature>
<dbReference type="EMBL" id="QEAQ01000014">
    <property type="protein sequence ID" value="TPX60598.1"/>
    <property type="molecule type" value="Genomic_DNA"/>
</dbReference>
<dbReference type="SUPFAM" id="SSF81383">
    <property type="entry name" value="F-box domain"/>
    <property type="match status" value="1"/>
</dbReference>
<dbReference type="InterPro" id="IPR044715">
    <property type="entry name" value="WDR86-like"/>
</dbReference>
<feature type="repeat" description="WD" evidence="3">
    <location>
        <begin position="559"/>
        <end position="598"/>
    </location>
</feature>
<sequence length="718" mass="78345">MSPTFLDKVQTWKSTHKFSPIKTKRRLNSKDSILRSAELLNSPPAGSNDQLSSECITTASSVPPQPDFLPGLPSHLAFFILQHLPVEDVVNCCRVCRTWNREALHPILWQRFCMDAGILFGPGIEHILLERCGDDTLLWWKEVYRDGITRRINWERGKYELLTVPLVDIRDSINCFWFDGDKMVIGTRRHRLSVFHIPSPSTWTTLAARDDPKPVTPDVTFHPGHSVPIMAIGLPDQAGPVSHLLASVDGSGALILWNVFTGAIIANVPTAHNGGIAGVAIIDGGRRIVTAGFDRILRVHEIRLDEEEEEPDEALGPLPDDQSSQGSSSGVSRTGSISSAANAGKQLLGTSFGVQSGDTASVMSRTSSLRTGHTASISGSLPRDASIRSGKSIRDSPSASSRRRANHSDPGRPPSGKKRGFASSTSPPPPAPASGSSPSKGKQSSSTAARLALRVISTERPLVPPPPLKYRLRAKLDKLRHPRHHSAAEDKSTSKSNSAEEVQDSAPQYSIVCTQAIKGHSGDIYCMAVMPDENIAVTGSMDHTVKVWDLEANAMARSMRGHTDSVTCLCVRDEYVFSGSLDKTIRQWDTTSGRCTRTLMGHTKWVKTMAVDDRMLISGGWDEVILVWDWKQGTLLHSLPINHGPIVCLQFDETKIAAVCRGDGYQHHITILDFGSKRIEPLVVKSEQEEQEKSVSQRVLADPEAAEKEGGEEVPVAG</sequence>
<dbReference type="InterPro" id="IPR001680">
    <property type="entry name" value="WD40_rpt"/>
</dbReference>
<dbReference type="Gene3D" id="2.130.10.10">
    <property type="entry name" value="YVTN repeat-like/Quinoprotein amine dehydrogenase"/>
    <property type="match status" value="2"/>
</dbReference>
<evidence type="ECO:0000256" key="1">
    <source>
        <dbReference type="ARBA" id="ARBA00022574"/>
    </source>
</evidence>
<proteinExistence type="predicted"/>
<feature type="repeat" description="WD" evidence="3">
    <location>
        <begin position="517"/>
        <end position="558"/>
    </location>
</feature>
<dbReference type="Gene3D" id="1.20.1280.50">
    <property type="match status" value="1"/>
</dbReference>
<feature type="compositionally biased region" description="Polar residues" evidence="4">
    <location>
        <begin position="363"/>
        <end position="379"/>
    </location>
</feature>
<dbReference type="Proteomes" id="UP000318582">
    <property type="component" value="Unassembled WGS sequence"/>
</dbReference>
<feature type="region of interest" description="Disordered" evidence="4">
    <location>
        <begin position="480"/>
        <end position="505"/>
    </location>
</feature>
<evidence type="ECO:0000256" key="2">
    <source>
        <dbReference type="ARBA" id="ARBA00022737"/>
    </source>
</evidence>
<gene>
    <name evidence="6" type="ORF">PhCBS80983_g01737</name>
</gene>
<comment type="caution">
    <text evidence="6">The sequence shown here is derived from an EMBL/GenBank/DDBJ whole genome shotgun (WGS) entry which is preliminary data.</text>
</comment>
<dbReference type="PRINTS" id="PR00320">
    <property type="entry name" value="GPROTEINBRPT"/>
</dbReference>